<dbReference type="InterPro" id="IPR000639">
    <property type="entry name" value="Epox_hydrolase-like"/>
</dbReference>
<dbReference type="SUPFAM" id="SSF53474">
    <property type="entry name" value="alpha/beta-Hydrolases"/>
    <property type="match status" value="1"/>
</dbReference>
<name>A0A3B0SCI4_9ZZZZ</name>
<dbReference type="Pfam" id="PF00561">
    <property type="entry name" value="Abhydrolase_1"/>
    <property type="match status" value="1"/>
</dbReference>
<dbReference type="PRINTS" id="PR00412">
    <property type="entry name" value="EPOXHYDRLASE"/>
</dbReference>
<dbReference type="PRINTS" id="PR00111">
    <property type="entry name" value="ABHYDROLASE"/>
</dbReference>
<evidence type="ECO:0000259" key="1">
    <source>
        <dbReference type="Pfam" id="PF00561"/>
    </source>
</evidence>
<dbReference type="NCBIfam" id="NF002043">
    <property type="entry name" value="PRK00870.1"/>
    <property type="match status" value="1"/>
</dbReference>
<dbReference type="Gene3D" id="3.40.50.1820">
    <property type="entry name" value="alpha/beta hydrolase"/>
    <property type="match status" value="1"/>
</dbReference>
<dbReference type="EMBL" id="UOEH01000420">
    <property type="protein sequence ID" value="VAW03981.1"/>
    <property type="molecule type" value="Genomic_DNA"/>
</dbReference>
<dbReference type="InterPro" id="IPR050266">
    <property type="entry name" value="AB_hydrolase_sf"/>
</dbReference>
<proteinExistence type="predicted"/>
<dbReference type="PANTHER" id="PTHR43798:SF33">
    <property type="entry name" value="HYDROLASE, PUTATIVE (AFU_ORTHOLOGUE AFUA_2G14860)-RELATED"/>
    <property type="match status" value="1"/>
</dbReference>
<reference evidence="2" key="1">
    <citation type="submission" date="2018-06" db="EMBL/GenBank/DDBJ databases">
        <authorList>
            <person name="Zhirakovskaya E."/>
        </authorList>
    </citation>
    <scope>NUCLEOTIDE SEQUENCE</scope>
</reference>
<accession>A0A3B0SCI4</accession>
<gene>
    <name evidence="2" type="ORF">MNBD_ALPHA05-1134</name>
</gene>
<feature type="non-terminal residue" evidence="2">
    <location>
        <position position="1"/>
    </location>
</feature>
<organism evidence="2">
    <name type="scientific">hydrothermal vent metagenome</name>
    <dbReference type="NCBI Taxonomy" id="652676"/>
    <lineage>
        <taxon>unclassified sequences</taxon>
        <taxon>metagenomes</taxon>
        <taxon>ecological metagenomes</taxon>
    </lineage>
</organism>
<dbReference type="InterPro" id="IPR029058">
    <property type="entry name" value="AB_hydrolase_fold"/>
</dbReference>
<protein>
    <submittedName>
        <fullName evidence="2">Haloalkane dehalogenase</fullName>
        <ecNumber evidence="2">3.8.1.5</ecNumber>
    </submittedName>
</protein>
<dbReference type="AlphaFoldDB" id="A0A3B0SCI4"/>
<dbReference type="GO" id="GO:0018786">
    <property type="term" value="F:haloalkane dehalogenase activity"/>
    <property type="evidence" value="ECO:0007669"/>
    <property type="project" value="UniProtKB-EC"/>
</dbReference>
<dbReference type="InterPro" id="IPR000073">
    <property type="entry name" value="AB_hydrolase_1"/>
</dbReference>
<keyword evidence="2" id="KW-0378">Hydrolase</keyword>
<sequence length="314" mass="34916">PMTIKALRTPDERFENLSGWDYAPHYVDDLAGYEGLRMHYVDEAPSSGAPKDGVTFLCIHGEPSWAYLFRKMAPVFTNAGHRFIAVDMFGFGRSDKPVDDDVYTYHFHRDALLAFVERLDLKNVCLVCQDWGGLLGLTLPMEAPQRYTRLIVMNTGLPAGETAGQGFAAWRAFNRSNPDLKVGKLMKQATPILTEDEIAAYDAPFPDQSYKGGIRRFPELVMLKGGEGEALTPSSSEGVETSLKARKFWSEDWSGDSFMAIGMQDPVLGPPTMRILQQIIKNCPEPMEVADAGHFVQEWGEPIAKAALEKFGIT</sequence>
<dbReference type="EC" id="3.8.1.5" evidence="2"/>
<evidence type="ECO:0000313" key="2">
    <source>
        <dbReference type="EMBL" id="VAW03981.1"/>
    </source>
</evidence>
<feature type="domain" description="AB hydrolase-1" evidence="1">
    <location>
        <begin position="55"/>
        <end position="168"/>
    </location>
</feature>
<dbReference type="PANTHER" id="PTHR43798">
    <property type="entry name" value="MONOACYLGLYCEROL LIPASE"/>
    <property type="match status" value="1"/>
</dbReference>
<dbReference type="GO" id="GO:0016020">
    <property type="term" value="C:membrane"/>
    <property type="evidence" value="ECO:0007669"/>
    <property type="project" value="TreeGrafter"/>
</dbReference>